<comment type="similarity">
    <text evidence="2 7">Belongs to the DedA family.</text>
</comment>
<evidence type="ECO:0000259" key="8">
    <source>
        <dbReference type="Pfam" id="PF09335"/>
    </source>
</evidence>
<protein>
    <recommendedName>
        <fullName evidence="8">VTT domain-containing protein</fullName>
    </recommendedName>
</protein>
<gene>
    <name evidence="9" type="ORF">UC3_03559</name>
</gene>
<feature type="transmembrane region" description="Helical" evidence="7">
    <location>
        <begin position="69"/>
        <end position="92"/>
    </location>
</feature>
<sequence>MQAVTHLIDFIMHIDQHLATMTSSYGGYIYLALFLIIFIETGVVVFPFLPGDSLLFAAGALAALPNNELRLTFLFGIMVVAAVLGDSFNYYIGNKLGNNALDNRFLSKVINEEKMTKAEIFFTKHGGKTIFFGRFMPFIRTFVPFIAGASKMHYNHFLLYNLLGAFSWVFIGLGAGYFFGNIPFVQEHFSMVVLAIVFISLIPILITNIKQRRAEQAR</sequence>
<dbReference type="STRING" id="154621.RV11_GL002185"/>
<evidence type="ECO:0000256" key="3">
    <source>
        <dbReference type="ARBA" id="ARBA00022475"/>
    </source>
</evidence>
<dbReference type="InterPro" id="IPR032816">
    <property type="entry name" value="VTT_dom"/>
</dbReference>
<name>R3VZF1_9ENTE</name>
<evidence type="ECO:0000313" key="9">
    <source>
        <dbReference type="EMBL" id="EOL40601.1"/>
    </source>
</evidence>
<dbReference type="HOGENOM" id="CLU_044208_6_1_9"/>
<dbReference type="InterPro" id="IPR058127">
    <property type="entry name" value="DedA"/>
</dbReference>
<dbReference type="AlphaFoldDB" id="R3VZF1"/>
<evidence type="ECO:0000256" key="6">
    <source>
        <dbReference type="ARBA" id="ARBA00023136"/>
    </source>
</evidence>
<comment type="subcellular location">
    <subcellularLocation>
        <location evidence="1 7">Cell membrane</location>
        <topology evidence="1 7">Multi-pass membrane protein</topology>
    </subcellularLocation>
</comment>
<dbReference type="PANTHER" id="PTHR30353">
    <property type="entry name" value="INNER MEMBRANE PROTEIN DEDA-RELATED"/>
    <property type="match status" value="1"/>
</dbReference>
<dbReference type="InterPro" id="IPR032818">
    <property type="entry name" value="DedA-like"/>
</dbReference>
<evidence type="ECO:0000256" key="1">
    <source>
        <dbReference type="ARBA" id="ARBA00004651"/>
    </source>
</evidence>
<dbReference type="NCBIfam" id="NF008102">
    <property type="entry name" value="PRK10847.1"/>
    <property type="match status" value="1"/>
</dbReference>
<reference evidence="9 10" key="1">
    <citation type="submission" date="2013-02" db="EMBL/GenBank/DDBJ databases">
        <title>The Genome Sequence of Enterococcus phoeniculicola BAA-412.</title>
        <authorList>
            <consortium name="The Broad Institute Genome Sequencing Platform"/>
            <consortium name="The Broad Institute Genome Sequencing Center for Infectious Disease"/>
            <person name="Earl A.M."/>
            <person name="Gilmore M.S."/>
            <person name="Lebreton F."/>
            <person name="Walker B."/>
            <person name="Young S.K."/>
            <person name="Zeng Q."/>
            <person name="Gargeya S."/>
            <person name="Fitzgerald M."/>
            <person name="Haas B."/>
            <person name="Abouelleil A."/>
            <person name="Alvarado L."/>
            <person name="Arachchi H.M."/>
            <person name="Berlin A.M."/>
            <person name="Chapman S.B."/>
            <person name="Dewar J."/>
            <person name="Goldberg J."/>
            <person name="Griggs A."/>
            <person name="Gujja S."/>
            <person name="Hansen M."/>
            <person name="Howarth C."/>
            <person name="Imamovic A."/>
            <person name="Larimer J."/>
            <person name="McCowan C."/>
            <person name="Murphy C."/>
            <person name="Neiman D."/>
            <person name="Pearson M."/>
            <person name="Priest M."/>
            <person name="Roberts A."/>
            <person name="Saif S."/>
            <person name="Shea T."/>
            <person name="Sisk P."/>
            <person name="Sykes S."/>
            <person name="Wortman J."/>
            <person name="Nusbaum C."/>
            <person name="Birren B."/>
        </authorList>
    </citation>
    <scope>NUCLEOTIDE SEQUENCE [LARGE SCALE GENOMIC DNA]</scope>
    <source>
        <strain evidence="9 10">ATCC BAA-412</strain>
    </source>
</reference>
<keyword evidence="6 7" id="KW-0472">Membrane</keyword>
<keyword evidence="10" id="KW-1185">Reference proteome</keyword>
<evidence type="ECO:0000256" key="2">
    <source>
        <dbReference type="ARBA" id="ARBA00010792"/>
    </source>
</evidence>
<evidence type="ECO:0000256" key="7">
    <source>
        <dbReference type="RuleBase" id="RU367016"/>
    </source>
</evidence>
<proteinExistence type="inferred from homology"/>
<evidence type="ECO:0000313" key="10">
    <source>
        <dbReference type="Proteomes" id="UP000013785"/>
    </source>
</evidence>
<dbReference type="PATRIC" id="fig|1158610.3.peg.3560"/>
<dbReference type="OrthoDB" id="9813426at2"/>
<evidence type="ECO:0000256" key="4">
    <source>
        <dbReference type="ARBA" id="ARBA00022692"/>
    </source>
</evidence>
<evidence type="ECO:0000256" key="5">
    <source>
        <dbReference type="ARBA" id="ARBA00022989"/>
    </source>
</evidence>
<feature type="domain" description="VTT" evidence="8">
    <location>
        <begin position="49"/>
        <end position="177"/>
    </location>
</feature>
<comment type="caution">
    <text evidence="9">The sequence shown here is derived from an EMBL/GenBank/DDBJ whole genome shotgun (WGS) entry which is preliminary data.</text>
</comment>
<dbReference type="Pfam" id="PF09335">
    <property type="entry name" value="VTT_dom"/>
    <property type="match status" value="1"/>
</dbReference>
<dbReference type="Proteomes" id="UP000013785">
    <property type="component" value="Unassembled WGS sequence"/>
</dbReference>
<feature type="transmembrane region" description="Helical" evidence="7">
    <location>
        <begin position="157"/>
        <end position="179"/>
    </location>
</feature>
<keyword evidence="5 7" id="KW-1133">Transmembrane helix</keyword>
<dbReference type="GO" id="GO:0005886">
    <property type="term" value="C:plasma membrane"/>
    <property type="evidence" value="ECO:0007669"/>
    <property type="project" value="UniProtKB-SubCell"/>
</dbReference>
<keyword evidence="3 7" id="KW-1003">Cell membrane</keyword>
<dbReference type="PANTHER" id="PTHR30353:SF0">
    <property type="entry name" value="TRANSMEMBRANE PROTEIN"/>
    <property type="match status" value="1"/>
</dbReference>
<organism evidence="9 10">
    <name type="scientific">Enterococcus phoeniculicola ATCC BAA-412</name>
    <dbReference type="NCBI Taxonomy" id="1158610"/>
    <lineage>
        <taxon>Bacteria</taxon>
        <taxon>Bacillati</taxon>
        <taxon>Bacillota</taxon>
        <taxon>Bacilli</taxon>
        <taxon>Lactobacillales</taxon>
        <taxon>Enterococcaceae</taxon>
        <taxon>Enterococcus</taxon>
    </lineage>
</organism>
<dbReference type="eggNOG" id="COG0586">
    <property type="taxonomic scope" value="Bacteria"/>
</dbReference>
<feature type="transmembrane region" description="Helical" evidence="7">
    <location>
        <begin position="191"/>
        <end position="209"/>
    </location>
</feature>
<keyword evidence="4 7" id="KW-0812">Transmembrane</keyword>
<accession>R3VZF1</accession>
<feature type="transmembrane region" description="Helical" evidence="7">
    <location>
        <begin position="28"/>
        <end position="49"/>
    </location>
</feature>
<dbReference type="EMBL" id="AJAT01000023">
    <property type="protein sequence ID" value="EOL40601.1"/>
    <property type="molecule type" value="Genomic_DNA"/>
</dbReference>